<comment type="caution">
    <text evidence="6">The sequence shown here is derived from an EMBL/GenBank/DDBJ whole genome shotgun (WGS) entry which is preliminary data.</text>
</comment>
<dbReference type="SUPFAM" id="SSF46689">
    <property type="entry name" value="Homeodomain-like"/>
    <property type="match status" value="1"/>
</dbReference>
<evidence type="ECO:0000313" key="7">
    <source>
        <dbReference type="Proteomes" id="UP000014480"/>
    </source>
</evidence>
<feature type="region of interest" description="Disordered" evidence="4">
    <location>
        <begin position="147"/>
        <end position="169"/>
    </location>
</feature>
<feature type="compositionally biased region" description="Low complexity" evidence="4">
    <location>
        <begin position="439"/>
        <end position="470"/>
    </location>
</feature>
<dbReference type="STRING" id="1213857.A0A484G0T2"/>
<feature type="compositionally biased region" description="Low complexity" evidence="4">
    <location>
        <begin position="875"/>
        <end position="900"/>
    </location>
</feature>
<gene>
    <name evidence="6" type="primary">trf1</name>
    <name evidence="6" type="ORF">Cob_v003935</name>
</gene>
<name>A0A484G0T2_COLOR</name>
<keyword evidence="2" id="KW-0539">Nucleus</keyword>
<dbReference type="PANTHER" id="PTHR47807:SF1">
    <property type="entry name" value="PROTEIN TBF1"/>
    <property type="match status" value="1"/>
</dbReference>
<dbReference type="InterPro" id="IPR017930">
    <property type="entry name" value="Myb_dom"/>
</dbReference>
<dbReference type="Pfam" id="PF08558">
    <property type="entry name" value="TRF"/>
    <property type="match status" value="1"/>
</dbReference>
<feature type="compositionally biased region" description="Polar residues" evidence="4">
    <location>
        <begin position="629"/>
        <end position="647"/>
    </location>
</feature>
<proteinExistence type="predicted"/>
<feature type="region of interest" description="Disordered" evidence="4">
    <location>
        <begin position="760"/>
        <end position="956"/>
    </location>
</feature>
<evidence type="ECO:0000256" key="1">
    <source>
        <dbReference type="ARBA" id="ARBA00023125"/>
    </source>
</evidence>
<dbReference type="Proteomes" id="UP000014480">
    <property type="component" value="Unassembled WGS sequence"/>
</dbReference>
<reference evidence="7" key="1">
    <citation type="journal article" date="2013" name="New Phytol.">
        <title>Comparative genomic and transcriptomic analyses reveal the hemibiotrophic stage shift of Colletotrichum fungi.</title>
        <authorList>
            <person name="Gan P."/>
            <person name="Ikeda K."/>
            <person name="Irieda H."/>
            <person name="Narusaka M."/>
            <person name="O'Connell R.J."/>
            <person name="Narusaka Y."/>
            <person name="Takano Y."/>
            <person name="Kubo Y."/>
            <person name="Shirasu K."/>
        </authorList>
    </citation>
    <scope>NUCLEOTIDE SEQUENCE [LARGE SCALE GENOMIC DNA]</scope>
    <source>
        <strain evidence="7">104-T / ATCC 96160 / CBS 514.97 / LARS 414 / MAFF 240422</strain>
    </source>
</reference>
<feature type="compositionally biased region" description="Basic and acidic residues" evidence="4">
    <location>
        <begin position="731"/>
        <end position="747"/>
    </location>
</feature>
<feature type="region of interest" description="Disordered" evidence="4">
    <location>
        <begin position="549"/>
        <end position="574"/>
    </location>
</feature>
<evidence type="ECO:0000256" key="2">
    <source>
        <dbReference type="ARBA" id="ARBA00023242"/>
    </source>
</evidence>
<feature type="region of interest" description="Disordered" evidence="4">
    <location>
        <begin position="586"/>
        <end position="615"/>
    </location>
</feature>
<evidence type="ECO:0000256" key="3">
    <source>
        <dbReference type="ARBA" id="ARBA00023306"/>
    </source>
</evidence>
<dbReference type="SMART" id="SM00717">
    <property type="entry name" value="SANT"/>
    <property type="match status" value="1"/>
</dbReference>
<organism evidence="6 7">
    <name type="scientific">Colletotrichum orbiculare (strain 104-T / ATCC 96160 / CBS 514.97 / LARS 414 / MAFF 240422)</name>
    <name type="common">Cucumber anthracnose fungus</name>
    <name type="synonym">Colletotrichum lagenarium</name>
    <dbReference type="NCBI Taxonomy" id="1213857"/>
    <lineage>
        <taxon>Eukaryota</taxon>
        <taxon>Fungi</taxon>
        <taxon>Dikarya</taxon>
        <taxon>Ascomycota</taxon>
        <taxon>Pezizomycotina</taxon>
        <taxon>Sordariomycetes</taxon>
        <taxon>Hypocreomycetidae</taxon>
        <taxon>Glomerellales</taxon>
        <taxon>Glomerellaceae</taxon>
        <taxon>Colletotrichum</taxon>
        <taxon>Colletotrichum orbiculare species complex</taxon>
    </lineage>
</organism>
<reference evidence="7" key="2">
    <citation type="journal article" date="2019" name="Mol. Plant Microbe Interact.">
        <title>Genome sequence resources for four phytopathogenic fungi from the Colletotrichum orbiculare species complex.</title>
        <authorList>
            <person name="Gan P."/>
            <person name="Tsushima A."/>
            <person name="Narusaka M."/>
            <person name="Narusaka Y."/>
            <person name="Takano Y."/>
            <person name="Kubo Y."/>
            <person name="Shirasu K."/>
        </authorList>
    </citation>
    <scope>GENOME REANNOTATION</scope>
    <source>
        <strain evidence="7">104-T / ATCC 96160 / CBS 514.97 / LARS 414 / MAFF 240422</strain>
    </source>
</reference>
<feature type="compositionally biased region" description="Pro residues" evidence="4">
    <location>
        <begin position="555"/>
        <end position="571"/>
    </location>
</feature>
<feature type="region of interest" description="Disordered" evidence="4">
    <location>
        <begin position="437"/>
        <end position="470"/>
    </location>
</feature>
<dbReference type="GO" id="GO:0010833">
    <property type="term" value="P:telomere maintenance via telomere lengthening"/>
    <property type="evidence" value="ECO:0007669"/>
    <property type="project" value="TreeGrafter"/>
</dbReference>
<dbReference type="InterPro" id="IPR013867">
    <property type="entry name" value="Telomere_rpt-bd_fac_dimer_dom"/>
</dbReference>
<feature type="compositionally biased region" description="Polar residues" evidence="4">
    <location>
        <begin position="930"/>
        <end position="940"/>
    </location>
</feature>
<dbReference type="GO" id="GO:0003691">
    <property type="term" value="F:double-stranded telomeric DNA binding"/>
    <property type="evidence" value="ECO:0007669"/>
    <property type="project" value="TreeGrafter"/>
</dbReference>
<evidence type="ECO:0000256" key="4">
    <source>
        <dbReference type="SAM" id="MobiDB-lite"/>
    </source>
</evidence>
<feature type="compositionally biased region" description="Basic and acidic residues" evidence="4">
    <location>
        <begin position="44"/>
        <end position="64"/>
    </location>
</feature>
<feature type="region of interest" description="Disordered" evidence="4">
    <location>
        <begin position="726"/>
        <end position="747"/>
    </location>
</feature>
<evidence type="ECO:0000259" key="5">
    <source>
        <dbReference type="PROSITE" id="PS51294"/>
    </source>
</evidence>
<sequence length="974" mass="106347">MEAIDAAAQAPKAEAHSPPGLKMKQESPSLTTDLGDTPQFPLKRPRDSSADDLEAESKRLKMSDDAAPQMEAEVQAEAQVEAQMQAEVQAEAQVQVEAHVQAEPEAGEPSLDLDFDMDSMIQNVMMGLGKINDMDAGQDVDMAADPLSSVTQDHPSSTHSQTPVPSMHMTSMKRPITSCLSLLALQLLVIISQHQFDAYNQTQNMDSETARFFAQLKSAFEQTRALYSTTDLILDPAALDLTMPENVTDIQVANLATFCFALFSFDGHQVYTREQLSALENQFFTVFLPNNSPITKSVSELFVAVKTHFVIDAMMIPHQSGTAEGQEAPQLDKIIADDFSIDVEDKLRARHGGSALTADEEALVTDLQRRKTALCDHIKNLPDTVLLKIAFPDEDLFRCLGEYLRDKLASLSGLASKHGIELPCAFSRTYANRHRSSFRDSSSNYSSSSSSSSSPSSSSHPSSSPKSPSSSATSSSCESSFCSCSCSSPDSGLGSGSGSDCKSGSNSDTCFRSRSPAATTNGTTQPQPTEDILALVAQSTQEYVRNTLSNMSPAPYQPTVPTPTGSGPPPQTQYLSHLHQTQAASPYYGYPQPVEQPPPPPVHESSEDLPPSQSLPSAVLYDRARQAALSKSNNQQRREGTTSTRRPWTQEEEKALMTGLDLVRGPHWSQILTLFGAEGTYSTILKDRTQVQLKDKARNLKLFFLKTNSEMPYYLQAVTGELKTRAPTQAARKEAEERARMNSEEEQARVQGIMTLSGLQHPQQNRGSAPATAPSTPLQSAAHMPHHLAHATTPTHGHGGVSGPPGTPVNVTPTHHRVPASSPYAATAAQLSQTPHGLSHGQPQTPTNSHAQRPSQPGTPQPQQHHQLQHHQHQQHQQQQEQQQQQQHQHQQQHQQQQQQQHHHQPDGHPATSQPQPQQQPQHQPDGLPATSQPADSVTQYAHDVAPVYNQEHEDRKDAELLLKLEAYTDGVLS</sequence>
<feature type="compositionally biased region" description="Polar residues" evidence="4">
    <location>
        <begin position="509"/>
        <end position="528"/>
    </location>
</feature>
<keyword evidence="7" id="KW-1185">Reference proteome</keyword>
<feature type="compositionally biased region" description="Polar residues" evidence="4">
    <location>
        <begin position="148"/>
        <end position="164"/>
    </location>
</feature>
<dbReference type="Gene3D" id="1.10.10.60">
    <property type="entry name" value="Homeodomain-like"/>
    <property type="match status" value="1"/>
</dbReference>
<feature type="compositionally biased region" description="Polar residues" evidence="4">
    <location>
        <begin position="829"/>
        <end position="858"/>
    </location>
</feature>
<protein>
    <submittedName>
        <fullName evidence="6">Telomeric DNA-binding factor trf1</fullName>
    </submittedName>
</protein>
<dbReference type="EMBL" id="AMCV02000006">
    <property type="protein sequence ID" value="TDZ23424.1"/>
    <property type="molecule type" value="Genomic_DNA"/>
</dbReference>
<accession>A0A484G0T2</accession>
<feature type="region of interest" description="Disordered" evidence="4">
    <location>
        <begin position="494"/>
        <end position="529"/>
    </location>
</feature>
<dbReference type="PROSITE" id="PS51294">
    <property type="entry name" value="HTH_MYB"/>
    <property type="match status" value="1"/>
</dbReference>
<dbReference type="OrthoDB" id="3366990at2759"/>
<dbReference type="InterPro" id="IPR052833">
    <property type="entry name" value="Telomeric_DNA-bd_trans-reg"/>
</dbReference>
<evidence type="ECO:0000313" key="6">
    <source>
        <dbReference type="EMBL" id="TDZ23424.1"/>
    </source>
</evidence>
<dbReference type="AlphaFoldDB" id="A0A484G0T2"/>
<feature type="compositionally biased region" description="Polar residues" evidence="4">
    <location>
        <begin position="760"/>
        <end position="779"/>
    </location>
</feature>
<feature type="domain" description="HTH myb-type" evidence="5">
    <location>
        <begin position="645"/>
        <end position="697"/>
    </location>
</feature>
<feature type="compositionally biased region" description="Low complexity" evidence="4">
    <location>
        <begin position="914"/>
        <end position="925"/>
    </location>
</feature>
<dbReference type="InterPro" id="IPR001005">
    <property type="entry name" value="SANT/Myb"/>
</dbReference>
<dbReference type="PANTHER" id="PTHR47807">
    <property type="entry name" value="PROTEIN TBF1"/>
    <property type="match status" value="1"/>
</dbReference>
<feature type="compositionally biased region" description="Low complexity" evidence="4">
    <location>
        <begin position="494"/>
        <end position="508"/>
    </location>
</feature>
<feature type="region of interest" description="Disordered" evidence="4">
    <location>
        <begin position="1"/>
        <end position="66"/>
    </location>
</feature>
<dbReference type="CDD" id="cd11660">
    <property type="entry name" value="SANT_TRF"/>
    <property type="match status" value="1"/>
</dbReference>
<dbReference type="GO" id="GO:0042803">
    <property type="term" value="F:protein homodimerization activity"/>
    <property type="evidence" value="ECO:0007669"/>
    <property type="project" value="InterPro"/>
</dbReference>
<keyword evidence="3" id="KW-0131">Cell cycle</keyword>
<keyword evidence="1 6" id="KW-0238">DNA-binding</keyword>
<dbReference type="FunFam" id="1.10.10.60:FF:000137">
    <property type="entry name" value="MYB DNA binding protein"/>
    <property type="match status" value="1"/>
</dbReference>
<dbReference type="InterPro" id="IPR009057">
    <property type="entry name" value="Homeodomain-like_sf"/>
</dbReference>
<feature type="region of interest" description="Disordered" evidence="4">
    <location>
        <begin position="628"/>
        <end position="650"/>
    </location>
</feature>